<keyword evidence="2" id="KW-1133">Transmembrane helix</keyword>
<feature type="transmembrane region" description="Helical" evidence="2">
    <location>
        <begin position="20"/>
        <end position="38"/>
    </location>
</feature>
<dbReference type="Proteomes" id="UP000190814">
    <property type="component" value="Unassembled WGS sequence"/>
</dbReference>
<gene>
    <name evidence="3" type="ORF">SAMN02745111_01321</name>
</gene>
<dbReference type="EMBL" id="FUXZ01000007">
    <property type="protein sequence ID" value="SKA66475.1"/>
    <property type="molecule type" value="Genomic_DNA"/>
</dbReference>
<evidence type="ECO:0000256" key="2">
    <source>
        <dbReference type="SAM" id="Phobius"/>
    </source>
</evidence>
<dbReference type="OrthoDB" id="9814591at2"/>
<feature type="region of interest" description="Disordered" evidence="1">
    <location>
        <begin position="116"/>
        <end position="151"/>
    </location>
</feature>
<dbReference type="AlphaFoldDB" id="A0A1T4VNJ8"/>
<dbReference type="Gene3D" id="3.30.1490.480">
    <property type="entry name" value="Endolytic murein transglycosylase"/>
    <property type="match status" value="1"/>
</dbReference>
<accession>A0A1T4VNJ8</accession>
<proteinExistence type="predicted"/>
<dbReference type="PROSITE" id="PS51257">
    <property type="entry name" value="PROKAR_LIPOPROTEIN"/>
    <property type="match status" value="1"/>
</dbReference>
<dbReference type="RefSeq" id="WP_078766185.1">
    <property type="nucleotide sequence ID" value="NZ_FUXZ01000007.1"/>
</dbReference>
<protein>
    <submittedName>
        <fullName evidence="3">YceG-like family protein</fullName>
    </submittedName>
</protein>
<name>A0A1T4VNJ8_9FIRM</name>
<dbReference type="STRING" id="39495.SAMN02745111_01321"/>
<evidence type="ECO:0000313" key="4">
    <source>
        <dbReference type="Proteomes" id="UP000190814"/>
    </source>
</evidence>
<keyword evidence="2" id="KW-0472">Membrane</keyword>
<organism evidence="3 4">
    <name type="scientific">Eubacterium uniforme</name>
    <dbReference type="NCBI Taxonomy" id="39495"/>
    <lineage>
        <taxon>Bacteria</taxon>
        <taxon>Bacillati</taxon>
        <taxon>Bacillota</taxon>
        <taxon>Clostridia</taxon>
        <taxon>Eubacteriales</taxon>
        <taxon>Eubacteriaceae</taxon>
        <taxon>Eubacterium</taxon>
    </lineage>
</organism>
<reference evidence="3 4" key="1">
    <citation type="submission" date="2017-02" db="EMBL/GenBank/DDBJ databases">
        <authorList>
            <person name="Peterson S.W."/>
        </authorList>
    </citation>
    <scope>NUCLEOTIDE SEQUENCE [LARGE SCALE GENOMIC DNA]</scope>
    <source>
        <strain evidence="3 4">ATCC 35992</strain>
    </source>
</reference>
<sequence>MSLLRKTSTGFAKTVFKVAVYIVLGLVLFYGCSYAYTYGQKVFSSKGMESKPGTDIKVTIKNGTSVKKLGTILEDYGLIEDDFIFYLQSIAFEYKKVIPGTFDLNTSMSGEEIIRVLSTEPQEDETSTEKDKETEKETKEEKTTKKDKDEK</sequence>
<keyword evidence="2" id="KW-0812">Transmembrane</keyword>
<evidence type="ECO:0000256" key="1">
    <source>
        <dbReference type="SAM" id="MobiDB-lite"/>
    </source>
</evidence>
<evidence type="ECO:0000313" key="3">
    <source>
        <dbReference type="EMBL" id="SKA66475.1"/>
    </source>
</evidence>
<feature type="compositionally biased region" description="Basic and acidic residues" evidence="1">
    <location>
        <begin position="127"/>
        <end position="151"/>
    </location>
</feature>
<keyword evidence="4" id="KW-1185">Reference proteome</keyword>